<dbReference type="PANTHER" id="PTHR45663:SF11">
    <property type="entry name" value="GEO12009P1"/>
    <property type="match status" value="1"/>
</dbReference>
<evidence type="ECO:0000313" key="8">
    <source>
        <dbReference type="EMBL" id="GAA2172646.1"/>
    </source>
</evidence>
<feature type="region of interest" description="Disordered" evidence="6">
    <location>
        <begin position="21"/>
        <end position="40"/>
    </location>
</feature>
<dbReference type="Pfam" id="PF00085">
    <property type="entry name" value="Thioredoxin"/>
    <property type="match status" value="1"/>
</dbReference>
<evidence type="ECO:0000256" key="3">
    <source>
        <dbReference type="ARBA" id="ARBA00022982"/>
    </source>
</evidence>
<evidence type="ECO:0000256" key="2">
    <source>
        <dbReference type="ARBA" id="ARBA00022448"/>
    </source>
</evidence>
<name>A0ABP5MIQ6_9MICO</name>
<dbReference type="SUPFAM" id="SSF48452">
    <property type="entry name" value="TPR-like"/>
    <property type="match status" value="1"/>
</dbReference>
<comment type="caution">
    <text evidence="8">The sequence shown here is derived from an EMBL/GenBank/DDBJ whole genome shotgun (WGS) entry which is preliminary data.</text>
</comment>
<dbReference type="InterPro" id="IPR013766">
    <property type="entry name" value="Thioredoxin_domain"/>
</dbReference>
<organism evidence="8 9">
    <name type="scientific">Agrococcus versicolor</name>
    <dbReference type="NCBI Taxonomy" id="501482"/>
    <lineage>
        <taxon>Bacteria</taxon>
        <taxon>Bacillati</taxon>
        <taxon>Actinomycetota</taxon>
        <taxon>Actinomycetes</taxon>
        <taxon>Micrococcales</taxon>
        <taxon>Microbacteriaceae</taxon>
        <taxon>Agrococcus</taxon>
    </lineage>
</organism>
<dbReference type="CDD" id="cd02956">
    <property type="entry name" value="ybbN"/>
    <property type="match status" value="1"/>
</dbReference>
<accession>A0ABP5MIQ6</accession>
<evidence type="ECO:0000259" key="7">
    <source>
        <dbReference type="PROSITE" id="PS51352"/>
    </source>
</evidence>
<evidence type="ECO:0000256" key="4">
    <source>
        <dbReference type="ARBA" id="ARBA00023157"/>
    </source>
</evidence>
<feature type="region of interest" description="Disordered" evidence="6">
    <location>
        <begin position="163"/>
        <end position="186"/>
    </location>
</feature>
<dbReference type="SUPFAM" id="SSF52833">
    <property type="entry name" value="Thioredoxin-like"/>
    <property type="match status" value="1"/>
</dbReference>
<dbReference type="Gene3D" id="3.40.30.10">
    <property type="entry name" value="Glutaredoxin"/>
    <property type="match status" value="1"/>
</dbReference>
<keyword evidence="2" id="KW-0813">Transport</keyword>
<proteinExistence type="inferred from homology"/>
<dbReference type="Proteomes" id="UP001501599">
    <property type="component" value="Unassembled WGS sequence"/>
</dbReference>
<gene>
    <name evidence="8" type="ORF">GCM10009846_11430</name>
</gene>
<evidence type="ECO:0000313" key="9">
    <source>
        <dbReference type="Proteomes" id="UP001501599"/>
    </source>
</evidence>
<dbReference type="PANTHER" id="PTHR45663">
    <property type="entry name" value="GEO12009P1"/>
    <property type="match status" value="1"/>
</dbReference>
<dbReference type="Pfam" id="PF14561">
    <property type="entry name" value="TPR_20"/>
    <property type="match status" value="1"/>
</dbReference>
<sequence length="318" mass="33460">MTDRLPASMAGAVDLSGLAARHARPAAPQQPGAQPSGAPQGAAGAVGVIVDVTDADFPQIVELSKTVPVVIDIWAEWCGPCKQLTPILERLVTAYQGRIVLARVDADQNPQLVQAFQAQSIPTVAAVIGGRPAALFTGAIPEAQVADVLEQVLAFAAQEGITGRLPVGEPGDEPQEPQEPPLPPLHQEAHDALERGDHAAAIDAFERAVVANPRDGEAIAGLANVRLLDRLHGTTADAVRQAAADAPDDLEAQMLVADLDVSGGHVEDAFVRLLDLVAATTGPQRQDVRLRLVDLFEIVGSDDPRVAQARRRLTTLLF</sequence>
<feature type="domain" description="Thioredoxin" evidence="7">
    <location>
        <begin position="28"/>
        <end position="154"/>
    </location>
</feature>
<keyword evidence="4" id="KW-1015">Disulfide bond</keyword>
<evidence type="ECO:0000256" key="1">
    <source>
        <dbReference type="ARBA" id="ARBA00008987"/>
    </source>
</evidence>
<dbReference type="PROSITE" id="PS51352">
    <property type="entry name" value="THIOREDOXIN_2"/>
    <property type="match status" value="1"/>
</dbReference>
<evidence type="ECO:0000256" key="6">
    <source>
        <dbReference type="SAM" id="MobiDB-lite"/>
    </source>
</evidence>
<keyword evidence="9" id="KW-1185">Reference proteome</keyword>
<dbReference type="EMBL" id="BAAAQT010000005">
    <property type="protein sequence ID" value="GAA2172646.1"/>
    <property type="molecule type" value="Genomic_DNA"/>
</dbReference>
<dbReference type="PROSITE" id="PS00194">
    <property type="entry name" value="THIOREDOXIN_1"/>
    <property type="match status" value="1"/>
</dbReference>
<keyword evidence="3" id="KW-0249">Electron transport</keyword>
<dbReference type="RefSeq" id="WP_344341383.1">
    <property type="nucleotide sequence ID" value="NZ_BAAAQT010000005.1"/>
</dbReference>
<dbReference type="InterPro" id="IPR017937">
    <property type="entry name" value="Thioredoxin_CS"/>
</dbReference>
<reference evidence="9" key="1">
    <citation type="journal article" date="2019" name="Int. J. Syst. Evol. Microbiol.">
        <title>The Global Catalogue of Microorganisms (GCM) 10K type strain sequencing project: providing services to taxonomists for standard genome sequencing and annotation.</title>
        <authorList>
            <consortium name="The Broad Institute Genomics Platform"/>
            <consortium name="The Broad Institute Genome Sequencing Center for Infectious Disease"/>
            <person name="Wu L."/>
            <person name="Ma J."/>
        </authorList>
    </citation>
    <scope>NUCLEOTIDE SEQUENCE [LARGE SCALE GENOMIC DNA]</scope>
    <source>
        <strain evidence="9">JCM 16026</strain>
    </source>
</reference>
<comment type="similarity">
    <text evidence="1">Belongs to the thioredoxin family.</text>
</comment>
<dbReference type="Gene3D" id="1.25.40.10">
    <property type="entry name" value="Tetratricopeptide repeat domain"/>
    <property type="match status" value="1"/>
</dbReference>
<keyword evidence="5" id="KW-0676">Redox-active center</keyword>
<feature type="compositionally biased region" description="Low complexity" evidence="6">
    <location>
        <begin position="25"/>
        <end position="40"/>
    </location>
</feature>
<protein>
    <submittedName>
        <fullName evidence="8">Tetratricopeptide repeat protein</fullName>
    </submittedName>
</protein>
<evidence type="ECO:0000256" key="5">
    <source>
        <dbReference type="ARBA" id="ARBA00023284"/>
    </source>
</evidence>
<dbReference type="InterPro" id="IPR011990">
    <property type="entry name" value="TPR-like_helical_dom_sf"/>
</dbReference>
<dbReference type="InterPro" id="IPR036249">
    <property type="entry name" value="Thioredoxin-like_sf"/>
</dbReference>